<accession>A0A4Y2DHT0</accession>
<dbReference type="AlphaFoldDB" id="A0A4Y2DHT0"/>
<keyword evidence="2" id="KW-1185">Reference proteome</keyword>
<dbReference type="GO" id="GO:0003676">
    <property type="term" value="F:nucleic acid binding"/>
    <property type="evidence" value="ECO:0007669"/>
    <property type="project" value="InterPro"/>
</dbReference>
<comment type="caution">
    <text evidence="1">The sequence shown here is derived from an EMBL/GenBank/DDBJ whole genome shotgun (WGS) entry which is preliminary data.</text>
</comment>
<sequence length="105" mass="12110">MELNSCRPKRKTFLSGFNCKTRLQFAKQHEDWTVEQWGNVLWSDESIFRLFQNDGFTRVRREPHEVMDFSSIVPTVQANGGSIMVWGCFNGSGLESATLCDNKMK</sequence>
<gene>
    <name evidence="1" type="ORF">AVEN_28322_1</name>
</gene>
<evidence type="ECO:0000313" key="1">
    <source>
        <dbReference type="EMBL" id="GBM16363.1"/>
    </source>
</evidence>
<evidence type="ECO:0008006" key="3">
    <source>
        <dbReference type="Google" id="ProtNLM"/>
    </source>
</evidence>
<dbReference type="InterPro" id="IPR036397">
    <property type="entry name" value="RNaseH_sf"/>
</dbReference>
<proteinExistence type="predicted"/>
<dbReference type="EMBL" id="BGPR01000372">
    <property type="protein sequence ID" value="GBM16363.1"/>
    <property type="molecule type" value="Genomic_DNA"/>
</dbReference>
<dbReference type="OrthoDB" id="6503215at2759"/>
<reference evidence="1 2" key="1">
    <citation type="journal article" date="2019" name="Sci. Rep.">
        <title>Orb-weaving spider Araneus ventricosus genome elucidates the spidroin gene catalogue.</title>
        <authorList>
            <person name="Kono N."/>
            <person name="Nakamura H."/>
            <person name="Ohtoshi R."/>
            <person name="Moran D.A.P."/>
            <person name="Shinohara A."/>
            <person name="Yoshida Y."/>
            <person name="Fujiwara M."/>
            <person name="Mori M."/>
            <person name="Tomita M."/>
            <person name="Arakawa K."/>
        </authorList>
    </citation>
    <scope>NUCLEOTIDE SEQUENCE [LARGE SCALE GENOMIC DNA]</scope>
</reference>
<name>A0A4Y2DHT0_ARAVE</name>
<dbReference type="Proteomes" id="UP000499080">
    <property type="component" value="Unassembled WGS sequence"/>
</dbReference>
<protein>
    <recommendedName>
        <fullName evidence="3">Transposable element Tc1 transposase</fullName>
    </recommendedName>
</protein>
<evidence type="ECO:0000313" key="2">
    <source>
        <dbReference type="Proteomes" id="UP000499080"/>
    </source>
</evidence>
<organism evidence="1 2">
    <name type="scientific">Araneus ventricosus</name>
    <name type="common">Orbweaver spider</name>
    <name type="synonym">Epeira ventricosa</name>
    <dbReference type="NCBI Taxonomy" id="182803"/>
    <lineage>
        <taxon>Eukaryota</taxon>
        <taxon>Metazoa</taxon>
        <taxon>Ecdysozoa</taxon>
        <taxon>Arthropoda</taxon>
        <taxon>Chelicerata</taxon>
        <taxon>Arachnida</taxon>
        <taxon>Araneae</taxon>
        <taxon>Araneomorphae</taxon>
        <taxon>Entelegynae</taxon>
        <taxon>Araneoidea</taxon>
        <taxon>Araneidae</taxon>
        <taxon>Araneus</taxon>
    </lineage>
</organism>
<dbReference type="Gene3D" id="3.30.420.10">
    <property type="entry name" value="Ribonuclease H-like superfamily/Ribonuclease H"/>
    <property type="match status" value="1"/>
</dbReference>